<feature type="transmembrane region" description="Helical" evidence="1">
    <location>
        <begin position="6"/>
        <end position="24"/>
    </location>
</feature>
<sequence length="432" mass="48795">MSFLYPTYLWALLGLLVPLAIHLWSKKEGKTIKVGSTKLLSESDSKQSRSIQLNELLLLILRMILIAMLVFLIAGFQIKKGASSTPITYIIEPTLVQDQRIQTIVDTLESGASLRLLQTGFPELDKDEFDFKNDETPNYWQLAKEMETLRSDSIVVFTSAKITGLKGARPTISKNSTWIALDSNEPVERVLSVTKIKDTVEILSITSDQNVASFSKERVAKNSNTLGYTRTNDSLVFSAKGKEQTVALTAERTAKVMLVYTDSLKTQKKYIEASLNTISKYLKRTIDIEIRTATEDIAYSEYDLVVWLSTASAPNTTTKLLVYRPDTFANTIIEAGTSSTIFYLTEPLNRENSIDKHLSEQLLQLFDFYKEEKLDIGNYDMRSIDISEFEPITSVSAGDKKQFELLDISKWLWLLVAIGLIAERSIAKYRKQ</sequence>
<feature type="domain" description="Aerotolerance regulator N-terminal" evidence="2">
    <location>
        <begin position="1"/>
        <end position="75"/>
    </location>
</feature>
<organism evidence="3 4">
    <name type="scientific">Aquimarina amphilecti</name>
    <dbReference type="NCBI Taxonomy" id="1038014"/>
    <lineage>
        <taxon>Bacteria</taxon>
        <taxon>Pseudomonadati</taxon>
        <taxon>Bacteroidota</taxon>
        <taxon>Flavobacteriia</taxon>
        <taxon>Flavobacteriales</taxon>
        <taxon>Flavobacteriaceae</taxon>
        <taxon>Aquimarina</taxon>
    </lineage>
</organism>
<evidence type="ECO:0000256" key="1">
    <source>
        <dbReference type="SAM" id="Phobius"/>
    </source>
</evidence>
<dbReference type="InterPro" id="IPR011933">
    <property type="entry name" value="Double_TM_dom"/>
</dbReference>
<dbReference type="PANTHER" id="PTHR37464:SF1">
    <property type="entry name" value="BLL2463 PROTEIN"/>
    <property type="match status" value="1"/>
</dbReference>
<evidence type="ECO:0000259" key="2">
    <source>
        <dbReference type="Pfam" id="PF07584"/>
    </source>
</evidence>
<keyword evidence="4" id="KW-1185">Reference proteome</keyword>
<keyword evidence="1" id="KW-1133">Transmembrane helix</keyword>
<protein>
    <submittedName>
        <fullName evidence="3">N-terminal double-transmembrane domain-containing protein</fullName>
    </submittedName>
</protein>
<dbReference type="AlphaFoldDB" id="A0A1H7QJC1"/>
<dbReference type="RefSeq" id="WP_091409021.1">
    <property type="nucleotide sequence ID" value="NZ_FOAB01000004.1"/>
</dbReference>
<dbReference type="NCBIfam" id="TIGR02226">
    <property type="entry name" value="two_anch"/>
    <property type="match status" value="1"/>
</dbReference>
<evidence type="ECO:0000313" key="4">
    <source>
        <dbReference type="Proteomes" id="UP000198521"/>
    </source>
</evidence>
<proteinExistence type="predicted"/>
<feature type="transmembrane region" description="Helical" evidence="1">
    <location>
        <begin position="56"/>
        <end position="76"/>
    </location>
</feature>
<gene>
    <name evidence="3" type="ORF">SAMN04487910_2581</name>
</gene>
<keyword evidence="1 3" id="KW-0812">Transmembrane</keyword>
<dbReference type="Proteomes" id="UP000198521">
    <property type="component" value="Unassembled WGS sequence"/>
</dbReference>
<dbReference type="OrthoDB" id="890881at2"/>
<dbReference type="STRING" id="1038014.SAMN04487910_2581"/>
<dbReference type="InterPro" id="IPR024163">
    <property type="entry name" value="Aerotolerance_reg_N"/>
</dbReference>
<dbReference type="PANTHER" id="PTHR37464">
    <property type="entry name" value="BLL2463 PROTEIN"/>
    <property type="match status" value="1"/>
</dbReference>
<accession>A0A1H7QJC1</accession>
<name>A0A1H7QJC1_AQUAM</name>
<keyword evidence="1" id="KW-0472">Membrane</keyword>
<dbReference type="Pfam" id="PF07584">
    <property type="entry name" value="BatA"/>
    <property type="match status" value="1"/>
</dbReference>
<dbReference type="EMBL" id="FOAB01000004">
    <property type="protein sequence ID" value="SEL48013.1"/>
    <property type="molecule type" value="Genomic_DNA"/>
</dbReference>
<evidence type="ECO:0000313" key="3">
    <source>
        <dbReference type="EMBL" id="SEL48013.1"/>
    </source>
</evidence>
<reference evidence="3 4" key="1">
    <citation type="submission" date="2016-10" db="EMBL/GenBank/DDBJ databases">
        <authorList>
            <person name="de Groot N.N."/>
        </authorList>
    </citation>
    <scope>NUCLEOTIDE SEQUENCE [LARGE SCALE GENOMIC DNA]</scope>
    <source>
        <strain evidence="3 4">DSM 25232</strain>
    </source>
</reference>